<evidence type="ECO:0000256" key="13">
    <source>
        <dbReference type="SAM" id="SignalP"/>
    </source>
</evidence>
<evidence type="ECO:0000313" key="14">
    <source>
        <dbReference type="EMBL" id="QJE74680.1"/>
    </source>
</evidence>
<evidence type="ECO:0000256" key="12">
    <source>
        <dbReference type="SAM" id="MobiDB-lite"/>
    </source>
</evidence>
<keyword evidence="11" id="KW-1015">Disulfide bond</keyword>
<dbReference type="InterPro" id="IPR035520">
    <property type="entry name" value="ZnuA"/>
</dbReference>
<comment type="similarity">
    <text evidence="2">Belongs to the bacterial solute-binding protein 9 family.</text>
</comment>
<dbReference type="Gene3D" id="3.40.50.1980">
    <property type="entry name" value="Nitrogenase molybdenum iron protein domain"/>
    <property type="match status" value="2"/>
</dbReference>
<dbReference type="InterPro" id="IPR050492">
    <property type="entry name" value="Bact_metal-bind_prot9"/>
</dbReference>
<evidence type="ECO:0000256" key="2">
    <source>
        <dbReference type="ARBA" id="ARBA00011028"/>
    </source>
</evidence>
<dbReference type="EMBL" id="CP051775">
    <property type="protein sequence ID" value="QJE74680.1"/>
    <property type="molecule type" value="Genomic_DNA"/>
</dbReference>
<name>A0A858RB16_9PROT</name>
<reference evidence="14" key="1">
    <citation type="submission" date="2020-04" db="EMBL/GenBank/DDBJ databases">
        <title>A desert anoxygenic phototrophic bacterium fixes CO2 using RubisCO under aerobic conditions.</title>
        <authorList>
            <person name="Tang K."/>
        </authorList>
    </citation>
    <scope>NUCLEOTIDE SEQUENCE [LARGE SCALE GENOMIC DNA]</scope>
    <source>
        <strain evidence="14">MIMtkB3</strain>
    </source>
</reference>
<evidence type="ECO:0000256" key="3">
    <source>
        <dbReference type="ARBA" id="ARBA00015915"/>
    </source>
</evidence>
<dbReference type="InterPro" id="IPR006127">
    <property type="entry name" value="ZnuA-like"/>
</dbReference>
<keyword evidence="7" id="KW-0574">Periplasm</keyword>
<dbReference type="Proteomes" id="UP000501891">
    <property type="component" value="Chromosome"/>
</dbReference>
<accession>A0A858RB16</accession>
<dbReference type="GO" id="GO:0042597">
    <property type="term" value="C:periplasmic space"/>
    <property type="evidence" value="ECO:0007669"/>
    <property type="project" value="UniProtKB-SubCell"/>
</dbReference>
<dbReference type="AlphaFoldDB" id="A0A858RB16"/>
<organism evidence="14 15">
    <name type="scientific">Aerophototrophica crusticola</name>
    <dbReference type="NCBI Taxonomy" id="1709002"/>
    <lineage>
        <taxon>Bacteria</taxon>
        <taxon>Pseudomonadati</taxon>
        <taxon>Pseudomonadota</taxon>
        <taxon>Alphaproteobacteria</taxon>
        <taxon>Rhodospirillales</taxon>
        <taxon>Rhodospirillaceae</taxon>
        <taxon>Aerophototrophica</taxon>
    </lineage>
</organism>
<gene>
    <name evidence="14" type="ORF">HHL28_17885</name>
</gene>
<evidence type="ECO:0000313" key="15">
    <source>
        <dbReference type="Proteomes" id="UP000501891"/>
    </source>
</evidence>
<comment type="subcellular location">
    <subcellularLocation>
        <location evidence="1">Periplasm</location>
    </subcellularLocation>
</comment>
<keyword evidence="8" id="KW-0862">Zinc</keyword>
<evidence type="ECO:0000256" key="11">
    <source>
        <dbReference type="ARBA" id="ARBA00023157"/>
    </source>
</evidence>
<feature type="chain" id="PRO_5032625197" description="High-affinity zinc uptake system protein ZnuA" evidence="13">
    <location>
        <begin position="31"/>
        <end position="325"/>
    </location>
</feature>
<evidence type="ECO:0000256" key="1">
    <source>
        <dbReference type="ARBA" id="ARBA00004418"/>
    </source>
</evidence>
<keyword evidence="6 13" id="KW-0732">Signal</keyword>
<evidence type="ECO:0000256" key="4">
    <source>
        <dbReference type="ARBA" id="ARBA00022448"/>
    </source>
</evidence>
<keyword evidence="15" id="KW-1185">Reference proteome</keyword>
<dbReference type="KEGG" id="acru:HHL28_17885"/>
<keyword evidence="5" id="KW-0479">Metal-binding</keyword>
<dbReference type="SUPFAM" id="SSF53807">
    <property type="entry name" value="Helical backbone' metal receptor"/>
    <property type="match status" value="1"/>
</dbReference>
<dbReference type="PANTHER" id="PTHR42953:SF3">
    <property type="entry name" value="HIGH-AFFINITY ZINC UPTAKE SYSTEM PROTEIN ZNUA"/>
    <property type="match status" value="1"/>
</dbReference>
<dbReference type="Pfam" id="PF01297">
    <property type="entry name" value="ZnuA"/>
    <property type="match status" value="1"/>
</dbReference>
<evidence type="ECO:0000256" key="8">
    <source>
        <dbReference type="ARBA" id="ARBA00022833"/>
    </source>
</evidence>
<dbReference type="GO" id="GO:0006829">
    <property type="term" value="P:zinc ion transport"/>
    <property type="evidence" value="ECO:0007669"/>
    <property type="project" value="UniProtKB-KW"/>
</dbReference>
<protein>
    <recommendedName>
        <fullName evidence="3">High-affinity zinc uptake system protein ZnuA</fullName>
    </recommendedName>
</protein>
<dbReference type="GO" id="GO:0046872">
    <property type="term" value="F:metal ion binding"/>
    <property type="evidence" value="ECO:0007669"/>
    <property type="project" value="UniProtKB-KW"/>
</dbReference>
<feature type="region of interest" description="Disordered" evidence="12">
    <location>
        <begin position="130"/>
        <end position="162"/>
    </location>
</feature>
<keyword evidence="4" id="KW-0813">Transport</keyword>
<evidence type="ECO:0000256" key="6">
    <source>
        <dbReference type="ARBA" id="ARBA00022729"/>
    </source>
</evidence>
<evidence type="ECO:0000256" key="10">
    <source>
        <dbReference type="ARBA" id="ARBA00023065"/>
    </source>
</evidence>
<dbReference type="PANTHER" id="PTHR42953">
    <property type="entry name" value="HIGH-AFFINITY ZINC UPTAKE SYSTEM PROTEIN ZNUA-RELATED"/>
    <property type="match status" value="1"/>
</dbReference>
<feature type="signal peptide" evidence="13">
    <location>
        <begin position="1"/>
        <end position="30"/>
    </location>
</feature>
<evidence type="ECO:0000256" key="5">
    <source>
        <dbReference type="ARBA" id="ARBA00022723"/>
    </source>
</evidence>
<dbReference type="CDD" id="cd01019">
    <property type="entry name" value="ZnuA"/>
    <property type="match status" value="1"/>
</dbReference>
<sequence>MTRARIPFRRLAQRAAALLIPLALAPAALAQGAPPDVVATVKPLHSLVAGVMQGVGTPHLLVQGAANPHAFSLKPSDAKALAGAELVVWVGPELETFLQKPLAAVAGKARLLPLMTAPGVQAVETRAGGVWDQHDHGHGHGHGHSHGPDDHGGGGPDGHIWLDPRNAKAITDAVAEALAALDPARAATYRANAEAQRARIDSLDAELAATLAPVAKKPFIVFHDAYHYLERRYGLSAAGAITVSPERRPGAARLSALRERIRQAGAACVFAEPQFAPALVQTVAEGTNARTGTLDPEGANIPDGPELYFSLMRFNAKSLADCLGG</sequence>
<proteinExistence type="inferred from homology"/>
<evidence type="ECO:0000256" key="7">
    <source>
        <dbReference type="ARBA" id="ARBA00022764"/>
    </source>
</evidence>
<evidence type="ECO:0000256" key="9">
    <source>
        <dbReference type="ARBA" id="ARBA00022906"/>
    </source>
</evidence>
<keyword evidence="10" id="KW-0406">Ion transport</keyword>
<keyword evidence="9" id="KW-0864">Zinc transport</keyword>